<name>E4N9D8_KITSK</name>
<keyword evidence="2" id="KW-1185">Reference proteome</keyword>
<sequence length="173" mass="18627">MRERAARLDAQEAALDALLAALDERVGDDAAEPDARVAALDARAPGYAQYHRIGHKRQAAYRRLAGDRAAARAHYAPVLAALLADDDLSSPCWLAQVLVVAGGRRRLQEELVAAVEGGEPLRQACAVGAWRWADAPYPDLAERFRAARVAAAERAADPWVHERLGDSRSGSNG</sequence>
<evidence type="ECO:0000313" key="1">
    <source>
        <dbReference type="EMBL" id="BAJ27819.1"/>
    </source>
</evidence>
<dbReference type="PATRIC" id="fig|452652.3.peg.2002"/>
<organism evidence="1 2">
    <name type="scientific">Kitasatospora setae (strain ATCC 33774 / DSM 43861 / JCM 3304 / KCC A-0304 / NBRC 14216 / KM-6054)</name>
    <name type="common">Streptomyces setae</name>
    <dbReference type="NCBI Taxonomy" id="452652"/>
    <lineage>
        <taxon>Bacteria</taxon>
        <taxon>Bacillati</taxon>
        <taxon>Actinomycetota</taxon>
        <taxon>Actinomycetes</taxon>
        <taxon>Kitasatosporales</taxon>
        <taxon>Streptomycetaceae</taxon>
        <taxon>Kitasatospora</taxon>
    </lineage>
</organism>
<dbReference type="Proteomes" id="UP000007076">
    <property type="component" value="Chromosome"/>
</dbReference>
<proteinExistence type="predicted"/>
<reference evidence="1 2" key="1">
    <citation type="journal article" date="2010" name="DNA Res.">
        <title>Genome sequence of Kitasatospora setae NBRC 14216T: an evolutionary snapshot of the family Streptomycetaceae.</title>
        <authorList>
            <person name="Ichikawa N."/>
            <person name="Oguchi A."/>
            <person name="Ikeda H."/>
            <person name="Ishikawa J."/>
            <person name="Kitani S."/>
            <person name="Watanabe Y."/>
            <person name="Nakamura S."/>
            <person name="Katano Y."/>
            <person name="Kishi E."/>
            <person name="Sasagawa M."/>
            <person name="Ankai A."/>
            <person name="Fukui S."/>
            <person name="Hashimoto Y."/>
            <person name="Kamata S."/>
            <person name="Otoguro M."/>
            <person name="Tanikawa S."/>
            <person name="Nihira T."/>
            <person name="Horinouchi S."/>
            <person name="Ohnishi Y."/>
            <person name="Hayakawa M."/>
            <person name="Kuzuyama T."/>
            <person name="Arisawa A."/>
            <person name="Nomoto F."/>
            <person name="Miura H."/>
            <person name="Takahashi Y."/>
            <person name="Fujita N."/>
        </authorList>
    </citation>
    <scope>NUCLEOTIDE SEQUENCE [LARGE SCALE GENOMIC DNA]</scope>
    <source>
        <strain evidence="2">ATCC 33774 / DSM 43861 / JCM 3304 / KCC A-0304 / NBRC 14216 / KM-6054</strain>
    </source>
</reference>
<dbReference type="KEGG" id="ksk:KSE_19960"/>
<gene>
    <name evidence="1" type="ordered locus">KSE_19960</name>
</gene>
<accession>E4N9D8</accession>
<evidence type="ECO:0000313" key="2">
    <source>
        <dbReference type="Proteomes" id="UP000007076"/>
    </source>
</evidence>
<dbReference type="RefSeq" id="WP_014135137.1">
    <property type="nucleotide sequence ID" value="NC_016109.1"/>
</dbReference>
<dbReference type="AlphaFoldDB" id="E4N9D8"/>
<dbReference type="HOGENOM" id="CLU_1633205_0_0_11"/>
<protein>
    <submittedName>
        <fullName evidence="1">Uncharacterized protein</fullName>
    </submittedName>
</protein>
<dbReference type="eggNOG" id="ENOG50320PH">
    <property type="taxonomic scope" value="Bacteria"/>
</dbReference>
<dbReference type="EMBL" id="AP010968">
    <property type="protein sequence ID" value="BAJ27819.1"/>
    <property type="molecule type" value="Genomic_DNA"/>
</dbReference>